<feature type="domain" description="Bacillithiol biosynthesis BshC N-terminal Rossmann-like" evidence="3">
    <location>
        <begin position="1"/>
        <end position="380"/>
    </location>
</feature>
<dbReference type="EC" id="6.-.-.-" evidence="2"/>
<dbReference type="PIRSF" id="PIRSF012535">
    <property type="entry name" value="UCP012535"/>
    <property type="match status" value="1"/>
</dbReference>
<organism evidence="5 6">
    <name type="scientific">Halobacillus yeomjeoni</name>
    <dbReference type="NCBI Taxonomy" id="311194"/>
    <lineage>
        <taxon>Bacteria</taxon>
        <taxon>Bacillati</taxon>
        <taxon>Bacillota</taxon>
        <taxon>Bacilli</taxon>
        <taxon>Bacillales</taxon>
        <taxon>Bacillaceae</taxon>
        <taxon>Halobacillus</taxon>
    </lineage>
</organism>
<dbReference type="InterPro" id="IPR055398">
    <property type="entry name" value="Rossmann-like_BshC"/>
</dbReference>
<dbReference type="GO" id="GO:0016874">
    <property type="term" value="F:ligase activity"/>
    <property type="evidence" value="ECO:0007669"/>
    <property type="project" value="UniProtKB-UniRule"/>
</dbReference>
<dbReference type="Pfam" id="PF24850">
    <property type="entry name" value="CC_BshC"/>
    <property type="match status" value="1"/>
</dbReference>
<dbReference type="RefSeq" id="WP_197315676.1">
    <property type="nucleotide sequence ID" value="NZ_JADZSC010000001.1"/>
</dbReference>
<protein>
    <recommendedName>
        <fullName evidence="2">Putative cysteine ligase BshC</fullName>
        <ecNumber evidence="2">6.-.-.-</ecNumber>
    </recommendedName>
</protein>
<dbReference type="Pfam" id="PF10079">
    <property type="entry name" value="Rossmann-like_BshC"/>
    <property type="match status" value="1"/>
</dbReference>
<evidence type="ECO:0000313" key="6">
    <source>
        <dbReference type="Proteomes" id="UP000614490"/>
    </source>
</evidence>
<keyword evidence="6" id="KW-1185">Reference proteome</keyword>
<comment type="similarity">
    <text evidence="2">Belongs to the BshC family.</text>
</comment>
<evidence type="ECO:0000313" key="5">
    <source>
        <dbReference type="EMBL" id="MBH0229044.1"/>
    </source>
</evidence>
<accession>A0A931HSZ8</accession>
<evidence type="ECO:0000256" key="1">
    <source>
        <dbReference type="ARBA" id="ARBA00022598"/>
    </source>
</evidence>
<dbReference type="EMBL" id="JADZSC010000001">
    <property type="protein sequence ID" value="MBH0229044.1"/>
    <property type="molecule type" value="Genomic_DNA"/>
</dbReference>
<dbReference type="InterPro" id="IPR055399">
    <property type="entry name" value="CC_BshC"/>
</dbReference>
<name>A0A931HSZ8_9BACI</name>
<feature type="domain" description="Bacillithiol biosynthesis BshC C-terminal coiled-coil" evidence="4">
    <location>
        <begin position="382"/>
        <end position="540"/>
    </location>
</feature>
<dbReference type="HAMAP" id="MF_01867">
    <property type="entry name" value="BshC"/>
    <property type="match status" value="1"/>
</dbReference>
<reference evidence="5 6" key="1">
    <citation type="journal article" date="2005" name="Int. J. Syst. Evol. Microbiol.">
        <title>Halobacillus yeomjeoni sp. nov., isolated from a marine solar saltern in Korea.</title>
        <authorList>
            <person name="Yoon J.H."/>
            <person name="Kang S.J."/>
            <person name="Lee C.H."/>
            <person name="Oh H.W."/>
            <person name="Oh T.K."/>
        </authorList>
    </citation>
    <scope>NUCLEOTIDE SEQUENCE [LARGE SCALE GENOMIC DNA]</scope>
    <source>
        <strain evidence="5 6">KCTC 3957</strain>
    </source>
</reference>
<dbReference type="InterPro" id="IPR011199">
    <property type="entry name" value="Bacillithiol_biosynth_BshC"/>
</dbReference>
<dbReference type="NCBIfam" id="TIGR03998">
    <property type="entry name" value="thiol_BshC"/>
    <property type="match status" value="1"/>
</dbReference>
<evidence type="ECO:0000259" key="3">
    <source>
        <dbReference type="Pfam" id="PF10079"/>
    </source>
</evidence>
<evidence type="ECO:0000256" key="2">
    <source>
        <dbReference type="HAMAP-Rule" id="MF_01867"/>
    </source>
</evidence>
<keyword evidence="1 2" id="KW-0436">Ligase</keyword>
<comment type="caution">
    <text evidence="5">The sequence shown here is derived from an EMBL/GenBank/DDBJ whole genome shotgun (WGS) entry which is preliminary data.</text>
</comment>
<evidence type="ECO:0000259" key="4">
    <source>
        <dbReference type="Pfam" id="PF24850"/>
    </source>
</evidence>
<comment type="function">
    <text evidence="2">Involved in bacillithiol (BSH) biosynthesis. May catalyze the last step of the pathway, the addition of cysteine to glucosamine malate (GlcN-Mal) to generate BSH.</text>
</comment>
<proteinExistence type="inferred from homology"/>
<dbReference type="AlphaFoldDB" id="A0A931HSZ8"/>
<gene>
    <name evidence="2 5" type="primary">bshC</name>
    <name evidence="5" type="ORF">H0267_02350</name>
</gene>
<dbReference type="Proteomes" id="UP000614490">
    <property type="component" value="Unassembled WGS sequence"/>
</dbReference>
<sequence>MRINPIQLQSKQALFNDYKNDFSNIADKFEYDPKDTSIWERRMEHLRTRSYQRDALTDVLIDMNKRWNAPESTISTIEKLRDEESSVVIAGQQAGLLTGPLYTVNKIISVLQLAKQRQKESGRPVLPVFWIAGEDHDFDEINHLMMKSEGKMKKISIGQTPESKASVSEVEINKSSAEQWVKDIFGAAKEAEYTSEFYEQVQMLLEESETYSDFFAKLVYRLFPDEGLIIVDAHDPKIRKLESPYFSTMIENNESIAGGVFAALQVNRKQGYEMNLDSDLDDAHIFYHDNGDRILLMRQENGSYRGKNNELTLSEQELKETAEQLPERLSNNVVTRPLMQEFLFPVLAFIGGPGEINYWSALKPAFRAVDLEMPPVFPRLSFTFIDRKSEQHLERLQIDASEAIRHGVGEEKMNWLASRSAPPIHRLSEQVKEEIDRIHRPLREKSSEFGPDLEQMAEKNLDYIFKQIDFLEKRMNQSLEQHYEHEVAHFNDLDLLLHPSGGLQERVWGIVPWVTLYGTDLFCRVNEHTIPFHEDHFIVYV</sequence>